<dbReference type="InterPro" id="IPR051681">
    <property type="entry name" value="Ser/Thr_Kinases-Pseudokinases"/>
</dbReference>
<dbReference type="GO" id="GO:0004674">
    <property type="term" value="F:protein serine/threonine kinase activity"/>
    <property type="evidence" value="ECO:0007669"/>
    <property type="project" value="TreeGrafter"/>
</dbReference>
<organism evidence="2 3">
    <name type="scientific">Piloderma croceum (strain F 1598)</name>
    <dbReference type="NCBI Taxonomy" id="765440"/>
    <lineage>
        <taxon>Eukaryota</taxon>
        <taxon>Fungi</taxon>
        <taxon>Dikarya</taxon>
        <taxon>Basidiomycota</taxon>
        <taxon>Agaricomycotina</taxon>
        <taxon>Agaricomycetes</taxon>
        <taxon>Agaricomycetidae</taxon>
        <taxon>Atheliales</taxon>
        <taxon>Atheliaceae</taxon>
        <taxon>Piloderma</taxon>
    </lineage>
</organism>
<dbReference type="InterPro" id="IPR001245">
    <property type="entry name" value="Ser-Thr/Tyr_kinase_cat_dom"/>
</dbReference>
<dbReference type="PRINTS" id="PR00109">
    <property type="entry name" value="TYRKINASE"/>
</dbReference>
<dbReference type="SUPFAM" id="SSF56112">
    <property type="entry name" value="Protein kinase-like (PK-like)"/>
    <property type="match status" value="1"/>
</dbReference>
<dbReference type="InParanoid" id="A0A0C3B2I8"/>
<dbReference type="Gene3D" id="1.10.510.10">
    <property type="entry name" value="Transferase(Phosphotransferase) domain 1"/>
    <property type="match status" value="1"/>
</dbReference>
<dbReference type="OrthoDB" id="346907at2759"/>
<dbReference type="InterPro" id="IPR008266">
    <property type="entry name" value="Tyr_kinase_AS"/>
</dbReference>
<dbReference type="PROSITE" id="PS00109">
    <property type="entry name" value="PROTEIN_KINASE_TYR"/>
    <property type="match status" value="1"/>
</dbReference>
<dbReference type="PANTHER" id="PTHR44329">
    <property type="entry name" value="SERINE/THREONINE-PROTEIN KINASE TNNI3K-RELATED"/>
    <property type="match status" value="1"/>
</dbReference>
<accession>A0A0C3B2I8</accession>
<evidence type="ECO:0000313" key="3">
    <source>
        <dbReference type="Proteomes" id="UP000054166"/>
    </source>
</evidence>
<evidence type="ECO:0000313" key="2">
    <source>
        <dbReference type="EMBL" id="KIM71467.1"/>
    </source>
</evidence>
<dbReference type="EMBL" id="KN833307">
    <property type="protein sequence ID" value="KIM71467.1"/>
    <property type="molecule type" value="Genomic_DNA"/>
</dbReference>
<evidence type="ECO:0000259" key="1">
    <source>
        <dbReference type="PROSITE" id="PS50011"/>
    </source>
</evidence>
<dbReference type="GO" id="GO:0005524">
    <property type="term" value="F:ATP binding"/>
    <property type="evidence" value="ECO:0007669"/>
    <property type="project" value="InterPro"/>
</dbReference>
<gene>
    <name evidence="2" type="ORF">PILCRDRAFT_830314</name>
</gene>
<dbReference type="PIRSF" id="PIRSF000654">
    <property type="entry name" value="Integrin-linked_kinase"/>
    <property type="match status" value="1"/>
</dbReference>
<name>A0A0C3B2I8_PILCF</name>
<sequence>MTFLTSRIRHISIGQPYAIGQRADILLGDLDDDSGGSTKVAVKVLRARSYDCDDKSARQELRRSLEAHLDIWCALKHPNVTDFLGLSYEVPFSAAVVLPYYSKGNSLEFVKRGTNPDVLKLIRGAGKGLKYLHEQSPPIIHADIRACNVLVDDAGNARLVDFGLVPVLSIPSLTPSDELGPARWQAPEVLLPDEDENLPFTLHSDVFSFSMFAVELLTKKCPFYHRKKDTEVIREIIKGLRPYKPTESPLADQLWPILQECWAQAPGDRPGISTICIKCDELTNL</sequence>
<dbReference type="Proteomes" id="UP000054166">
    <property type="component" value="Unassembled WGS sequence"/>
</dbReference>
<dbReference type="InterPro" id="IPR000719">
    <property type="entry name" value="Prot_kinase_dom"/>
</dbReference>
<protein>
    <recommendedName>
        <fullName evidence="1">Protein kinase domain-containing protein</fullName>
    </recommendedName>
</protein>
<dbReference type="HOGENOM" id="CLU_000288_7_18_1"/>
<keyword evidence="3" id="KW-1185">Reference proteome</keyword>
<feature type="domain" description="Protein kinase" evidence="1">
    <location>
        <begin position="11"/>
        <end position="283"/>
    </location>
</feature>
<dbReference type="InterPro" id="IPR011009">
    <property type="entry name" value="Kinase-like_dom_sf"/>
</dbReference>
<dbReference type="PROSITE" id="PS50011">
    <property type="entry name" value="PROTEIN_KINASE_DOM"/>
    <property type="match status" value="1"/>
</dbReference>
<proteinExistence type="predicted"/>
<reference evidence="3" key="2">
    <citation type="submission" date="2015-01" db="EMBL/GenBank/DDBJ databases">
        <title>Evolutionary Origins and Diversification of the Mycorrhizal Mutualists.</title>
        <authorList>
            <consortium name="DOE Joint Genome Institute"/>
            <consortium name="Mycorrhizal Genomics Consortium"/>
            <person name="Kohler A."/>
            <person name="Kuo A."/>
            <person name="Nagy L.G."/>
            <person name="Floudas D."/>
            <person name="Copeland A."/>
            <person name="Barry K.W."/>
            <person name="Cichocki N."/>
            <person name="Veneault-Fourrey C."/>
            <person name="LaButti K."/>
            <person name="Lindquist E.A."/>
            <person name="Lipzen A."/>
            <person name="Lundell T."/>
            <person name="Morin E."/>
            <person name="Murat C."/>
            <person name="Riley R."/>
            <person name="Ohm R."/>
            <person name="Sun H."/>
            <person name="Tunlid A."/>
            <person name="Henrissat B."/>
            <person name="Grigoriev I.V."/>
            <person name="Hibbett D.S."/>
            <person name="Martin F."/>
        </authorList>
    </citation>
    <scope>NUCLEOTIDE SEQUENCE [LARGE SCALE GENOMIC DNA]</scope>
    <source>
        <strain evidence="3">F 1598</strain>
    </source>
</reference>
<dbReference type="Pfam" id="PF07714">
    <property type="entry name" value="PK_Tyr_Ser-Thr"/>
    <property type="match status" value="1"/>
</dbReference>
<dbReference type="STRING" id="765440.A0A0C3B2I8"/>
<dbReference type="AlphaFoldDB" id="A0A0C3B2I8"/>
<reference evidence="2 3" key="1">
    <citation type="submission" date="2014-04" db="EMBL/GenBank/DDBJ databases">
        <authorList>
            <consortium name="DOE Joint Genome Institute"/>
            <person name="Kuo A."/>
            <person name="Tarkka M."/>
            <person name="Buscot F."/>
            <person name="Kohler A."/>
            <person name="Nagy L.G."/>
            <person name="Floudas D."/>
            <person name="Copeland A."/>
            <person name="Barry K.W."/>
            <person name="Cichocki N."/>
            <person name="Veneault-Fourrey C."/>
            <person name="LaButti K."/>
            <person name="Lindquist E.A."/>
            <person name="Lipzen A."/>
            <person name="Lundell T."/>
            <person name="Morin E."/>
            <person name="Murat C."/>
            <person name="Sun H."/>
            <person name="Tunlid A."/>
            <person name="Henrissat B."/>
            <person name="Grigoriev I.V."/>
            <person name="Hibbett D.S."/>
            <person name="Martin F."/>
            <person name="Nordberg H.P."/>
            <person name="Cantor M.N."/>
            <person name="Hua S.X."/>
        </authorList>
    </citation>
    <scope>NUCLEOTIDE SEQUENCE [LARGE SCALE GENOMIC DNA]</scope>
    <source>
        <strain evidence="2 3">F 1598</strain>
    </source>
</reference>